<dbReference type="Proteomes" id="UP001374893">
    <property type="component" value="Chromosome"/>
</dbReference>
<name>A0ABN6H7X8_9BACT</name>
<protein>
    <recommendedName>
        <fullName evidence="4">Type I restriction enzyme, R subunit</fullName>
    </recommendedName>
</protein>
<sequence>MISYTEDHLIEQPAIQLMEHELGWDSVNAYDDPPSPRLRRTGWSACSGREAVEELTRDRAALSLVEANREIDKLMRGGVKVKIPDTKHGGQRTEVGHVKSKAPRDGRVVDWEIQPVESGIFPGSRRNRAKSGRSVGLGFHRAVKRAIRVKMLNCFMNIVFSRKRENSKSVKLGLRFTESWVFMST</sequence>
<evidence type="ECO:0000313" key="2">
    <source>
        <dbReference type="EMBL" id="BCX49780.1"/>
    </source>
</evidence>
<organism evidence="2 3">
    <name type="scientific">Haloferula helveola</name>
    <dbReference type="NCBI Taxonomy" id="490095"/>
    <lineage>
        <taxon>Bacteria</taxon>
        <taxon>Pseudomonadati</taxon>
        <taxon>Verrucomicrobiota</taxon>
        <taxon>Verrucomicrobiia</taxon>
        <taxon>Verrucomicrobiales</taxon>
        <taxon>Verrucomicrobiaceae</taxon>
        <taxon>Haloferula</taxon>
    </lineage>
</organism>
<evidence type="ECO:0000256" key="1">
    <source>
        <dbReference type="SAM" id="MobiDB-lite"/>
    </source>
</evidence>
<gene>
    <name evidence="2" type="ORF">HAHE_36880</name>
</gene>
<evidence type="ECO:0000313" key="3">
    <source>
        <dbReference type="Proteomes" id="UP001374893"/>
    </source>
</evidence>
<feature type="region of interest" description="Disordered" evidence="1">
    <location>
        <begin position="82"/>
        <end position="101"/>
    </location>
</feature>
<evidence type="ECO:0008006" key="4">
    <source>
        <dbReference type="Google" id="ProtNLM"/>
    </source>
</evidence>
<dbReference type="EMBL" id="AP024702">
    <property type="protein sequence ID" value="BCX49780.1"/>
    <property type="molecule type" value="Genomic_DNA"/>
</dbReference>
<keyword evidence="3" id="KW-1185">Reference proteome</keyword>
<dbReference type="RefSeq" id="WP_338686530.1">
    <property type="nucleotide sequence ID" value="NZ_AP024702.1"/>
</dbReference>
<accession>A0ABN6H7X8</accession>
<proteinExistence type="predicted"/>
<reference evidence="2 3" key="1">
    <citation type="submission" date="2021-06" db="EMBL/GenBank/DDBJ databases">
        <title>Complete genome of Haloferula helveola possessing various polysaccharide degrading enzymes.</title>
        <authorList>
            <person name="Takami H."/>
            <person name="Huang C."/>
            <person name="Hamasaki K."/>
        </authorList>
    </citation>
    <scope>NUCLEOTIDE SEQUENCE [LARGE SCALE GENOMIC DNA]</scope>
    <source>
        <strain evidence="2 3">CN-1</strain>
    </source>
</reference>